<dbReference type="Pfam" id="PF00196">
    <property type="entry name" value="GerE"/>
    <property type="match status" value="1"/>
</dbReference>
<evidence type="ECO:0000256" key="1">
    <source>
        <dbReference type="ARBA" id="ARBA00022553"/>
    </source>
</evidence>
<dbReference type="EMBL" id="CP074133">
    <property type="protein sequence ID" value="QUX25528.1"/>
    <property type="molecule type" value="Genomic_DNA"/>
</dbReference>
<feature type="modified residue" description="4-aspartylphosphate" evidence="5">
    <location>
        <position position="80"/>
    </location>
</feature>
<dbReference type="InterPro" id="IPR000792">
    <property type="entry name" value="Tscrpt_reg_LuxR_C"/>
</dbReference>
<feature type="domain" description="HTH luxR-type" evidence="6">
    <location>
        <begin position="172"/>
        <end position="243"/>
    </location>
</feature>
<gene>
    <name evidence="8" type="ORF">KGD84_15575</name>
</gene>
<accession>A0ABX8BXJ6</accession>
<dbReference type="Proteomes" id="UP000676079">
    <property type="component" value="Chromosome"/>
</dbReference>
<dbReference type="PANTHER" id="PTHR43214:SF24">
    <property type="entry name" value="TRANSCRIPTIONAL REGULATORY PROTEIN NARL-RELATED"/>
    <property type="match status" value="1"/>
</dbReference>
<dbReference type="RefSeq" id="WP_220561106.1">
    <property type="nucleotide sequence ID" value="NZ_CP074133.1"/>
</dbReference>
<dbReference type="InterPro" id="IPR058245">
    <property type="entry name" value="NreC/VraR/RcsB-like_REC"/>
</dbReference>
<dbReference type="PRINTS" id="PR00038">
    <property type="entry name" value="HTHLUXR"/>
</dbReference>
<dbReference type="CDD" id="cd06170">
    <property type="entry name" value="LuxR_C_like"/>
    <property type="match status" value="1"/>
</dbReference>
<dbReference type="InterPro" id="IPR016032">
    <property type="entry name" value="Sig_transdc_resp-reg_C-effctor"/>
</dbReference>
<dbReference type="PROSITE" id="PS50110">
    <property type="entry name" value="RESPONSE_REGULATORY"/>
    <property type="match status" value="1"/>
</dbReference>
<keyword evidence="9" id="KW-1185">Reference proteome</keyword>
<dbReference type="InterPro" id="IPR036388">
    <property type="entry name" value="WH-like_DNA-bd_sf"/>
</dbReference>
<keyword evidence="2" id="KW-0805">Transcription regulation</keyword>
<dbReference type="InterPro" id="IPR001789">
    <property type="entry name" value="Sig_transdc_resp-reg_receiver"/>
</dbReference>
<organism evidence="8 9">
    <name type="scientific">Nocardiopsis changdeensis</name>
    <dbReference type="NCBI Taxonomy" id="2831969"/>
    <lineage>
        <taxon>Bacteria</taxon>
        <taxon>Bacillati</taxon>
        <taxon>Actinomycetota</taxon>
        <taxon>Actinomycetes</taxon>
        <taxon>Streptosporangiales</taxon>
        <taxon>Nocardiopsidaceae</taxon>
        <taxon>Nocardiopsis</taxon>
    </lineage>
</organism>
<evidence type="ECO:0000313" key="8">
    <source>
        <dbReference type="EMBL" id="QUX25528.1"/>
    </source>
</evidence>
<keyword evidence="1 5" id="KW-0597">Phosphoprotein</keyword>
<dbReference type="InterPro" id="IPR011006">
    <property type="entry name" value="CheY-like_superfamily"/>
</dbReference>
<dbReference type="Gene3D" id="1.10.10.10">
    <property type="entry name" value="Winged helix-like DNA-binding domain superfamily/Winged helix DNA-binding domain"/>
    <property type="match status" value="1"/>
</dbReference>
<keyword evidence="4" id="KW-0804">Transcription</keyword>
<name>A0ABX8BXJ6_9ACTN</name>
<dbReference type="PANTHER" id="PTHR43214">
    <property type="entry name" value="TWO-COMPONENT RESPONSE REGULATOR"/>
    <property type="match status" value="1"/>
</dbReference>
<dbReference type="SUPFAM" id="SSF52172">
    <property type="entry name" value="CheY-like"/>
    <property type="match status" value="1"/>
</dbReference>
<evidence type="ECO:0000259" key="6">
    <source>
        <dbReference type="PROSITE" id="PS50043"/>
    </source>
</evidence>
<sequence>MRTVFHGHDARTVPYGAAQDTGAPDGGPRVIIAEDSVLLRSGMVRLLEDAGVEVLAQVGDADTLMAAIADHPDVDLCLVDIRMPPTFSEEGIKAGIRIREEHPDVAVLLLSQHVVSRYAAELFGGRDMSRVGYLLKDRVADIDEFLTVLRRVAGGGAAIDPEVVSQLLSGHRGSALDRLTPRETEVLEVMAQGLNNAGIAARLTVTERAVEKHIRSIFTKLDLGQDDHDHRRVQAVLHYLRDHDRN</sequence>
<dbReference type="InterPro" id="IPR039420">
    <property type="entry name" value="WalR-like"/>
</dbReference>
<proteinExistence type="predicted"/>
<evidence type="ECO:0000313" key="9">
    <source>
        <dbReference type="Proteomes" id="UP000676079"/>
    </source>
</evidence>
<dbReference type="CDD" id="cd17535">
    <property type="entry name" value="REC_NarL-like"/>
    <property type="match status" value="1"/>
</dbReference>
<dbReference type="SUPFAM" id="SSF46894">
    <property type="entry name" value="C-terminal effector domain of the bipartite response regulators"/>
    <property type="match status" value="1"/>
</dbReference>
<dbReference type="SMART" id="SM00421">
    <property type="entry name" value="HTH_LUXR"/>
    <property type="match status" value="1"/>
</dbReference>
<evidence type="ECO:0000256" key="4">
    <source>
        <dbReference type="ARBA" id="ARBA00023163"/>
    </source>
</evidence>
<reference evidence="8 9" key="1">
    <citation type="submission" date="2021-05" db="EMBL/GenBank/DDBJ databases">
        <title>Direct Submission.</title>
        <authorList>
            <person name="Li K."/>
            <person name="Gao J."/>
        </authorList>
    </citation>
    <scope>NUCLEOTIDE SEQUENCE [LARGE SCALE GENOMIC DNA]</scope>
    <source>
        <strain evidence="8 9">Mg02</strain>
    </source>
</reference>
<evidence type="ECO:0000256" key="3">
    <source>
        <dbReference type="ARBA" id="ARBA00023125"/>
    </source>
</evidence>
<evidence type="ECO:0000256" key="2">
    <source>
        <dbReference type="ARBA" id="ARBA00023015"/>
    </source>
</evidence>
<protein>
    <submittedName>
        <fullName evidence="8">Response regulator transcription factor</fullName>
    </submittedName>
</protein>
<keyword evidence="3" id="KW-0238">DNA-binding</keyword>
<dbReference type="Gene3D" id="3.40.50.2300">
    <property type="match status" value="1"/>
</dbReference>
<evidence type="ECO:0000256" key="5">
    <source>
        <dbReference type="PROSITE-ProRule" id="PRU00169"/>
    </source>
</evidence>
<dbReference type="PROSITE" id="PS50043">
    <property type="entry name" value="HTH_LUXR_2"/>
    <property type="match status" value="1"/>
</dbReference>
<dbReference type="SMART" id="SM00448">
    <property type="entry name" value="REC"/>
    <property type="match status" value="1"/>
</dbReference>
<dbReference type="Pfam" id="PF00072">
    <property type="entry name" value="Response_reg"/>
    <property type="match status" value="1"/>
</dbReference>
<evidence type="ECO:0000259" key="7">
    <source>
        <dbReference type="PROSITE" id="PS50110"/>
    </source>
</evidence>
<feature type="domain" description="Response regulatory" evidence="7">
    <location>
        <begin position="29"/>
        <end position="151"/>
    </location>
</feature>